<dbReference type="EMBL" id="JAQHRD010000007">
    <property type="protein sequence ID" value="KAJ6439245.1"/>
    <property type="molecule type" value="Genomic_DNA"/>
</dbReference>
<dbReference type="PANTHER" id="PTHR11786">
    <property type="entry name" value="N-HYDROXYARYLAMINE O-ACETYLTRANSFERASE"/>
    <property type="match status" value="1"/>
</dbReference>
<name>A0AB34FLV6_9HYPO</name>
<reference evidence="3" key="1">
    <citation type="submission" date="2023-01" db="EMBL/GenBank/DDBJ databases">
        <title>The growth and conidiation of Purpureocillium lavendulum are regulated by nitrogen source and histone H3K14 acetylation.</title>
        <authorList>
            <person name="Tang P."/>
            <person name="Han J."/>
            <person name="Zhang C."/>
            <person name="Tang P."/>
            <person name="Qi F."/>
            <person name="Zhang K."/>
            <person name="Liang L."/>
        </authorList>
    </citation>
    <scope>NUCLEOTIDE SEQUENCE</scope>
    <source>
        <strain evidence="3">YMF1.00683</strain>
    </source>
</reference>
<comment type="similarity">
    <text evidence="1 2">Belongs to the arylamine N-acetyltransferase family.</text>
</comment>
<dbReference type="InterPro" id="IPR038765">
    <property type="entry name" value="Papain-like_cys_pep_sf"/>
</dbReference>
<evidence type="ECO:0000313" key="3">
    <source>
        <dbReference type="EMBL" id="KAJ6439245.1"/>
    </source>
</evidence>
<dbReference type="AlphaFoldDB" id="A0AB34FLV6"/>
<proteinExistence type="inferred from homology"/>
<dbReference type="SUPFAM" id="SSF54001">
    <property type="entry name" value="Cysteine proteinases"/>
    <property type="match status" value="1"/>
</dbReference>
<dbReference type="Proteomes" id="UP001163105">
    <property type="component" value="Unassembled WGS sequence"/>
</dbReference>
<evidence type="ECO:0000256" key="2">
    <source>
        <dbReference type="RuleBase" id="RU003452"/>
    </source>
</evidence>
<evidence type="ECO:0000256" key="1">
    <source>
        <dbReference type="ARBA" id="ARBA00006547"/>
    </source>
</evidence>
<dbReference type="PRINTS" id="PR01543">
    <property type="entry name" value="ANATRNSFRASE"/>
</dbReference>
<dbReference type="Pfam" id="PF00797">
    <property type="entry name" value="Acetyltransf_2"/>
    <property type="match status" value="1"/>
</dbReference>
<protein>
    <recommendedName>
        <fullName evidence="5">Arylamine N-acetyltransferase</fullName>
    </recommendedName>
</protein>
<organism evidence="3 4">
    <name type="scientific">Purpureocillium lavendulum</name>
    <dbReference type="NCBI Taxonomy" id="1247861"/>
    <lineage>
        <taxon>Eukaryota</taxon>
        <taxon>Fungi</taxon>
        <taxon>Dikarya</taxon>
        <taxon>Ascomycota</taxon>
        <taxon>Pezizomycotina</taxon>
        <taxon>Sordariomycetes</taxon>
        <taxon>Hypocreomycetidae</taxon>
        <taxon>Hypocreales</taxon>
        <taxon>Ophiocordycipitaceae</taxon>
        <taxon>Purpureocillium</taxon>
    </lineage>
</organism>
<gene>
    <name evidence="3" type="ORF">O9K51_08657</name>
</gene>
<keyword evidence="2" id="KW-0012">Acyltransferase</keyword>
<comment type="caution">
    <text evidence="3">The sequence shown here is derived from an EMBL/GenBank/DDBJ whole genome shotgun (WGS) entry which is preliminary data.</text>
</comment>
<evidence type="ECO:0008006" key="5">
    <source>
        <dbReference type="Google" id="ProtNLM"/>
    </source>
</evidence>
<accession>A0AB34FLV6</accession>
<keyword evidence="2" id="KW-0808">Transferase</keyword>
<dbReference type="InterPro" id="IPR001447">
    <property type="entry name" value="Arylamine_N-AcTrfase"/>
</dbReference>
<keyword evidence="4" id="KW-1185">Reference proteome</keyword>
<dbReference type="PANTHER" id="PTHR11786:SF0">
    <property type="entry name" value="ARYLAMINE N-ACETYLTRANSFERASE 4-RELATED"/>
    <property type="match status" value="1"/>
</dbReference>
<dbReference type="GO" id="GO:0016407">
    <property type="term" value="F:acetyltransferase activity"/>
    <property type="evidence" value="ECO:0007669"/>
    <property type="project" value="InterPro"/>
</dbReference>
<evidence type="ECO:0000313" key="4">
    <source>
        <dbReference type="Proteomes" id="UP001163105"/>
    </source>
</evidence>
<sequence length="152" mass="17461">MIRRGHEGFLHPSDPLTFLTELFQHQLVWIPFETLSLHHSTDRHISLDVQDLFEKIVVGGHGGYCLETNTFFSTILGSLGFEVSNDAEQRTVSGTILLYQDQVKLRMGPIDEELAEKIRNEELRNIALRRHFGITLTDDERHAMRGFVSELD</sequence>
<dbReference type="Gene3D" id="3.30.2140.10">
    <property type="entry name" value="Arylamine N-acetyltransferase"/>
    <property type="match status" value="1"/>
</dbReference>